<sequence length="181" mass="19852">MSAEYFQYHDYSQYCLHTPESCSISSELNVQPTEGHSETKTDTRRPCSNGSTSLLSRARTAAYTSITVASPRDPKGYGGGTCERVPQTQIDPQDDPPTYVQAIRDESPPNYVEDMPVSSPLAADARDADESIVGLLWDIHGSLDDGPHSCYSSSSARSRSQEQSMAFMLSLYALLGESERK</sequence>
<organism evidence="2 3">
    <name type="scientific">Kwoniella mangroviensis CBS 10435</name>
    <dbReference type="NCBI Taxonomy" id="1331196"/>
    <lineage>
        <taxon>Eukaryota</taxon>
        <taxon>Fungi</taxon>
        <taxon>Dikarya</taxon>
        <taxon>Basidiomycota</taxon>
        <taxon>Agaricomycotina</taxon>
        <taxon>Tremellomycetes</taxon>
        <taxon>Tremellales</taxon>
        <taxon>Cryptococcaceae</taxon>
        <taxon>Kwoniella</taxon>
    </lineage>
</organism>
<name>A0A1B9IPH2_9TREE</name>
<dbReference type="Proteomes" id="UP000092583">
    <property type="component" value="Unassembled WGS sequence"/>
</dbReference>
<evidence type="ECO:0000256" key="1">
    <source>
        <dbReference type="SAM" id="MobiDB-lite"/>
    </source>
</evidence>
<keyword evidence="3" id="KW-1185">Reference proteome</keyword>
<feature type="compositionally biased region" description="Basic and acidic residues" evidence="1">
    <location>
        <begin position="35"/>
        <end position="45"/>
    </location>
</feature>
<protein>
    <submittedName>
        <fullName evidence="2">Uncharacterized protein</fullName>
    </submittedName>
</protein>
<proteinExistence type="predicted"/>
<dbReference type="EMBL" id="KI669463">
    <property type="protein sequence ID" value="OCF57459.1"/>
    <property type="molecule type" value="Genomic_DNA"/>
</dbReference>
<evidence type="ECO:0000313" key="2">
    <source>
        <dbReference type="EMBL" id="OCF57459.1"/>
    </source>
</evidence>
<accession>A0A1B9IPH2</accession>
<evidence type="ECO:0000313" key="3">
    <source>
        <dbReference type="Proteomes" id="UP000092583"/>
    </source>
</evidence>
<reference evidence="3" key="2">
    <citation type="submission" date="2013-12" db="EMBL/GenBank/DDBJ databases">
        <title>Evolution of pathogenesis and genome organization in the Tremellales.</title>
        <authorList>
            <person name="Cuomo C."/>
            <person name="Litvintseva A."/>
            <person name="Heitman J."/>
            <person name="Chen Y."/>
            <person name="Sun S."/>
            <person name="Springer D."/>
            <person name="Dromer F."/>
            <person name="Young S."/>
            <person name="Zeng Q."/>
            <person name="Chapman S."/>
            <person name="Gujja S."/>
            <person name="Saif S."/>
            <person name="Birren B."/>
        </authorList>
    </citation>
    <scope>NUCLEOTIDE SEQUENCE [LARGE SCALE GENOMIC DNA]</scope>
    <source>
        <strain evidence="3">CBS 10435</strain>
    </source>
</reference>
<reference evidence="2 3" key="1">
    <citation type="submission" date="2013-07" db="EMBL/GenBank/DDBJ databases">
        <title>The Genome Sequence of Kwoniella mangroviensis CBS10435.</title>
        <authorList>
            <consortium name="The Broad Institute Genome Sequencing Platform"/>
            <person name="Cuomo C."/>
            <person name="Litvintseva A."/>
            <person name="Chen Y."/>
            <person name="Heitman J."/>
            <person name="Sun S."/>
            <person name="Springer D."/>
            <person name="Dromer F."/>
            <person name="Young S.K."/>
            <person name="Zeng Q."/>
            <person name="Gargeya S."/>
            <person name="Fitzgerald M."/>
            <person name="Abouelleil A."/>
            <person name="Alvarado L."/>
            <person name="Berlin A.M."/>
            <person name="Chapman S.B."/>
            <person name="Dewar J."/>
            <person name="Goldberg J."/>
            <person name="Griggs A."/>
            <person name="Gujja S."/>
            <person name="Hansen M."/>
            <person name="Howarth C."/>
            <person name="Imamovic A."/>
            <person name="Larimer J."/>
            <person name="McCowan C."/>
            <person name="Murphy C."/>
            <person name="Pearson M."/>
            <person name="Priest M."/>
            <person name="Roberts A."/>
            <person name="Saif S."/>
            <person name="Shea T."/>
            <person name="Sykes S."/>
            <person name="Wortman J."/>
            <person name="Nusbaum C."/>
            <person name="Birren B."/>
        </authorList>
    </citation>
    <scope>NUCLEOTIDE SEQUENCE [LARGE SCALE GENOMIC DNA]</scope>
    <source>
        <strain evidence="2 3">CBS 10435</strain>
    </source>
</reference>
<feature type="region of interest" description="Disordered" evidence="1">
    <location>
        <begin position="68"/>
        <end position="98"/>
    </location>
</feature>
<gene>
    <name evidence="2" type="ORF">L486_04917</name>
</gene>
<dbReference type="AlphaFoldDB" id="A0A1B9IPH2"/>
<feature type="region of interest" description="Disordered" evidence="1">
    <location>
        <begin position="26"/>
        <end position="54"/>
    </location>
</feature>